<proteinExistence type="predicted"/>
<sequence>MPSWILGTAASAWGIVMAIAPVLQIIRMLRRRSAEDISLGYFALLVPGFILWVAYGIATADIFLTAPNALATLTALTVIGLTLWMRRAAGNRPENAPPSERTAA</sequence>
<reference evidence="2 3" key="1">
    <citation type="submission" date="2019-03" db="EMBL/GenBank/DDBJ databases">
        <authorList>
            <person name="Dong K."/>
        </authorList>
    </citation>
    <scope>NUCLEOTIDE SEQUENCE [LARGE SCALE GENOMIC DNA]</scope>
    <source>
        <strain evidence="3">dk512</strain>
    </source>
</reference>
<dbReference type="Pfam" id="PF03083">
    <property type="entry name" value="MtN3_slv"/>
    <property type="match status" value="1"/>
</dbReference>
<evidence type="ECO:0000313" key="2">
    <source>
        <dbReference type="EMBL" id="QBR90412.1"/>
    </source>
</evidence>
<feature type="transmembrane region" description="Helical" evidence="1">
    <location>
        <begin position="6"/>
        <end position="26"/>
    </location>
</feature>
<dbReference type="Proteomes" id="UP000295748">
    <property type="component" value="Chromosome"/>
</dbReference>
<gene>
    <name evidence="2" type="ORF">E4K62_18030</name>
</gene>
<keyword evidence="1" id="KW-0472">Membrane</keyword>
<keyword evidence="1" id="KW-0812">Transmembrane</keyword>
<accession>A0ABX5SZ57</accession>
<evidence type="ECO:0000313" key="3">
    <source>
        <dbReference type="Proteomes" id="UP000295748"/>
    </source>
</evidence>
<name>A0ABX5SZ57_9MICO</name>
<keyword evidence="1" id="KW-1133">Transmembrane helix</keyword>
<feature type="transmembrane region" description="Helical" evidence="1">
    <location>
        <begin position="38"/>
        <end position="58"/>
    </location>
</feature>
<organism evidence="2 3">
    <name type="scientific">Microbacterium wangchenii</name>
    <dbReference type="NCBI Taxonomy" id="2541726"/>
    <lineage>
        <taxon>Bacteria</taxon>
        <taxon>Bacillati</taxon>
        <taxon>Actinomycetota</taxon>
        <taxon>Actinomycetes</taxon>
        <taxon>Micrococcales</taxon>
        <taxon>Microbacteriaceae</taxon>
        <taxon>Microbacterium</taxon>
    </lineage>
</organism>
<protein>
    <submittedName>
        <fullName evidence="2">PQ-loop repeat-containing protein</fullName>
    </submittedName>
</protein>
<dbReference type="InterPro" id="IPR004316">
    <property type="entry name" value="SWEET_rpt"/>
</dbReference>
<evidence type="ECO:0000256" key="1">
    <source>
        <dbReference type="SAM" id="Phobius"/>
    </source>
</evidence>
<dbReference type="EMBL" id="CP038266">
    <property type="protein sequence ID" value="QBR90412.1"/>
    <property type="molecule type" value="Genomic_DNA"/>
</dbReference>
<keyword evidence="3" id="KW-1185">Reference proteome</keyword>
<dbReference type="RefSeq" id="WP_135070344.1">
    <property type="nucleotide sequence ID" value="NZ_CP038266.1"/>
</dbReference>
<dbReference type="Gene3D" id="1.20.1280.290">
    <property type="match status" value="1"/>
</dbReference>
<feature type="transmembrane region" description="Helical" evidence="1">
    <location>
        <begin position="64"/>
        <end position="84"/>
    </location>
</feature>